<organism evidence="1">
    <name type="scientific">Catovirus CTV1</name>
    <dbReference type="NCBI Taxonomy" id="1977631"/>
    <lineage>
        <taxon>Viruses</taxon>
        <taxon>Varidnaviria</taxon>
        <taxon>Bamfordvirae</taxon>
        <taxon>Nucleocytoviricota</taxon>
        <taxon>Megaviricetes</taxon>
        <taxon>Imitervirales</taxon>
        <taxon>Mimiviridae</taxon>
        <taxon>Klosneuvirinae</taxon>
        <taxon>Catovirus</taxon>
    </lineage>
</organism>
<name>A0A1V0S9G2_9VIRU</name>
<dbReference type="EMBL" id="KY684083">
    <property type="protein sequence ID" value="ARF08355.1"/>
    <property type="molecule type" value="Genomic_DNA"/>
</dbReference>
<accession>A0A1V0S9G2</accession>
<reference evidence="1" key="1">
    <citation type="journal article" date="2017" name="Science">
        <title>Giant viruses with an expanded complement of translation system components.</title>
        <authorList>
            <person name="Schulz F."/>
            <person name="Yutin N."/>
            <person name="Ivanova N.N."/>
            <person name="Ortega D.R."/>
            <person name="Lee T.K."/>
            <person name="Vierheilig J."/>
            <person name="Daims H."/>
            <person name="Horn M."/>
            <person name="Wagner M."/>
            <person name="Jensen G.J."/>
            <person name="Kyrpides N.C."/>
            <person name="Koonin E.V."/>
            <person name="Woyke T."/>
        </authorList>
    </citation>
    <scope>NUCLEOTIDE SEQUENCE</scope>
    <source>
        <strain evidence="1">CTV1</strain>
    </source>
</reference>
<evidence type="ECO:0000313" key="1">
    <source>
        <dbReference type="EMBL" id="ARF08355.1"/>
    </source>
</evidence>
<proteinExistence type="predicted"/>
<gene>
    <name evidence="1" type="ORF">Catovirus_1_405</name>
</gene>
<sequence length="73" mass="8621">MNALKFYGLGSLFSWSYFSHHINKEVRENLLRNRTKKTDWNDDIFELTTACAILWPFLLPSHLCGNLQLYVKT</sequence>
<protein>
    <submittedName>
        <fullName evidence="1">Uncharacterized protein</fullName>
    </submittedName>
</protein>